<evidence type="ECO:0000256" key="10">
    <source>
        <dbReference type="ARBA" id="ARBA00022848"/>
    </source>
</evidence>
<evidence type="ECO:0000256" key="8">
    <source>
        <dbReference type="ARBA" id="ARBA00022723"/>
    </source>
</evidence>
<dbReference type="GO" id="GO:0020037">
    <property type="term" value="F:heme binding"/>
    <property type="evidence" value="ECO:0007669"/>
    <property type="project" value="InterPro"/>
</dbReference>
<dbReference type="PRINTS" id="PR00465">
    <property type="entry name" value="EP450IV"/>
</dbReference>
<feature type="chain" id="PRO_5045511458" description="unspecific monooxygenase" evidence="18">
    <location>
        <begin position="25"/>
        <end position="498"/>
    </location>
</feature>
<evidence type="ECO:0000256" key="1">
    <source>
        <dbReference type="ARBA" id="ARBA00001971"/>
    </source>
</evidence>
<dbReference type="InterPro" id="IPR002403">
    <property type="entry name" value="Cyt_P450_E_grp-IV"/>
</dbReference>
<evidence type="ECO:0000256" key="2">
    <source>
        <dbReference type="ARBA" id="ARBA00003690"/>
    </source>
</evidence>
<keyword evidence="13 17" id="KW-0503">Monooxygenase</keyword>
<dbReference type="GO" id="GO:0016712">
    <property type="term" value="F:oxidoreductase activity, acting on paired donors, with incorporation or reduction of molecular oxygen, reduced flavin or flavoprotein as one donor, and incorporation of one atom of oxygen"/>
    <property type="evidence" value="ECO:0007669"/>
    <property type="project" value="UniProtKB-EC"/>
</dbReference>
<comment type="catalytic activity">
    <reaction evidence="15">
        <text>an organic molecule + reduced [NADPH--hemoprotein reductase] + O2 = an alcohol + oxidized [NADPH--hemoprotein reductase] + H2O + H(+)</text>
        <dbReference type="Rhea" id="RHEA:17149"/>
        <dbReference type="Rhea" id="RHEA-COMP:11964"/>
        <dbReference type="Rhea" id="RHEA-COMP:11965"/>
        <dbReference type="ChEBI" id="CHEBI:15377"/>
        <dbReference type="ChEBI" id="CHEBI:15378"/>
        <dbReference type="ChEBI" id="CHEBI:15379"/>
        <dbReference type="ChEBI" id="CHEBI:30879"/>
        <dbReference type="ChEBI" id="CHEBI:57618"/>
        <dbReference type="ChEBI" id="CHEBI:58210"/>
        <dbReference type="ChEBI" id="CHEBI:142491"/>
        <dbReference type="EC" id="1.14.14.1"/>
    </reaction>
</comment>
<evidence type="ECO:0000256" key="16">
    <source>
        <dbReference type="PIRSR" id="PIRSR602403-1"/>
    </source>
</evidence>
<dbReference type="PRINTS" id="PR00385">
    <property type="entry name" value="P450"/>
</dbReference>
<evidence type="ECO:0000256" key="17">
    <source>
        <dbReference type="RuleBase" id="RU000461"/>
    </source>
</evidence>
<evidence type="ECO:0000256" key="7">
    <source>
        <dbReference type="ARBA" id="ARBA00022617"/>
    </source>
</evidence>
<sequence>MHLISLVILLLLSWLYFRWQKVKVFWARRNVPHHPPHPILGGLTFLQRENPAVWMKRIYKEFRTPYVGTWLFWRPALVINSPEIARRILVKDSNVFRNRFLSSGTSDPIGSLNLFTVNDPLWTYMRRRLTVVFTAAKLRALQRLITTKTEQLCERIRSDVSQNKLIDVRSLFADYTTDMIGAAAFGLNDNATITGESPLRHVTKTFMRYNLYRGLSWSSIFFLPEMVDVFRFSFFPKNSIDHIKKIYRAVVKERGDFEYGISEINDLLDVLRKIKYDAVQNREEITEDMLVAQAAIFLFGGFDTTAVAVTYATCELAYHTHIQEKLYNELQEAKKRRGGRELDANALSEIDYLTSVIKETLRMFPSMGWLDRIASTDYKIDDNLTIPAGTPVYVNAIGMHYDNIYYPNPEIFDPDRFMPENEAKLTPFTYMPFGGGPRNCIGQRFAYNTMRNTLASVVQNFKILPISDFPKPEECSIEKRGMFLAPDRPLSVQFIPRC</sequence>
<dbReference type="RefSeq" id="XP_031763050.2">
    <property type="nucleotide sequence ID" value="XM_031907190.2"/>
</dbReference>
<keyword evidence="19" id="KW-1185">Reference proteome</keyword>
<comment type="function">
    <text evidence="2">May be involved in the metabolism of insect hormones and in the breakdown of synthetic insecticides.</text>
</comment>
<dbReference type="EC" id="1.14.14.1" evidence="6"/>
<dbReference type="InParanoid" id="A0A6J3BTI9"/>
<dbReference type="Pfam" id="PF00067">
    <property type="entry name" value="p450"/>
    <property type="match status" value="1"/>
</dbReference>
<dbReference type="InterPro" id="IPR036396">
    <property type="entry name" value="Cyt_P450_sf"/>
</dbReference>
<evidence type="ECO:0000256" key="3">
    <source>
        <dbReference type="ARBA" id="ARBA00004174"/>
    </source>
</evidence>
<dbReference type="InterPro" id="IPR017972">
    <property type="entry name" value="Cyt_P450_CS"/>
</dbReference>
<dbReference type="CDD" id="cd11056">
    <property type="entry name" value="CYP6-like"/>
    <property type="match status" value="1"/>
</dbReference>
<keyword evidence="11 17" id="KW-0560">Oxidoreductase</keyword>
<evidence type="ECO:0000256" key="14">
    <source>
        <dbReference type="ARBA" id="ARBA00023136"/>
    </source>
</evidence>
<evidence type="ECO:0000256" key="5">
    <source>
        <dbReference type="ARBA" id="ARBA00010617"/>
    </source>
</evidence>
<keyword evidence="18" id="KW-0732">Signal</keyword>
<accession>A0A6J3BTI9</accession>
<feature type="signal peptide" evidence="18">
    <location>
        <begin position="1"/>
        <end position="24"/>
    </location>
</feature>
<dbReference type="Gene3D" id="1.10.630.10">
    <property type="entry name" value="Cytochrome P450"/>
    <property type="match status" value="1"/>
</dbReference>
<evidence type="ECO:0000256" key="13">
    <source>
        <dbReference type="ARBA" id="ARBA00023033"/>
    </source>
</evidence>
<keyword evidence="8 16" id="KW-0479">Metal-binding</keyword>
<dbReference type="GO" id="GO:0005789">
    <property type="term" value="C:endoplasmic reticulum membrane"/>
    <property type="evidence" value="ECO:0007669"/>
    <property type="project" value="UniProtKB-SubCell"/>
</dbReference>
<evidence type="ECO:0000313" key="19">
    <source>
        <dbReference type="Proteomes" id="UP001652740"/>
    </source>
</evidence>
<dbReference type="SUPFAM" id="SSF48264">
    <property type="entry name" value="Cytochrome P450"/>
    <property type="match status" value="1"/>
</dbReference>
<dbReference type="GO" id="GO:0005506">
    <property type="term" value="F:iron ion binding"/>
    <property type="evidence" value="ECO:0007669"/>
    <property type="project" value="InterPro"/>
</dbReference>
<dbReference type="GeneID" id="113513783"/>
<evidence type="ECO:0000256" key="6">
    <source>
        <dbReference type="ARBA" id="ARBA00012109"/>
    </source>
</evidence>
<dbReference type="PANTHER" id="PTHR24292">
    <property type="entry name" value="CYTOCHROME P450"/>
    <property type="match status" value="1"/>
</dbReference>
<dbReference type="AlphaFoldDB" id="A0A6J3BTI9"/>
<keyword evidence="14" id="KW-0472">Membrane</keyword>
<comment type="similarity">
    <text evidence="5 17">Belongs to the cytochrome P450 family.</text>
</comment>
<feature type="binding site" description="axial binding residue" evidence="16">
    <location>
        <position position="440"/>
    </location>
    <ligand>
        <name>heme</name>
        <dbReference type="ChEBI" id="CHEBI:30413"/>
    </ligand>
    <ligandPart>
        <name>Fe</name>
        <dbReference type="ChEBI" id="CHEBI:18248"/>
    </ligandPart>
</feature>
<comment type="cofactor">
    <cofactor evidence="1 16">
        <name>heme</name>
        <dbReference type="ChEBI" id="CHEBI:30413"/>
    </cofactor>
</comment>
<evidence type="ECO:0000256" key="9">
    <source>
        <dbReference type="ARBA" id="ARBA00022824"/>
    </source>
</evidence>
<comment type="subcellular location">
    <subcellularLocation>
        <location evidence="4">Endoplasmic reticulum membrane</location>
        <topology evidence="4">Peripheral membrane protein</topology>
    </subcellularLocation>
    <subcellularLocation>
        <location evidence="3">Microsome membrane</location>
        <topology evidence="3">Peripheral membrane protein</topology>
    </subcellularLocation>
</comment>
<organism evidence="19 20">
    <name type="scientific">Galleria mellonella</name>
    <name type="common">Greater wax moth</name>
    <dbReference type="NCBI Taxonomy" id="7137"/>
    <lineage>
        <taxon>Eukaryota</taxon>
        <taxon>Metazoa</taxon>
        <taxon>Ecdysozoa</taxon>
        <taxon>Arthropoda</taxon>
        <taxon>Hexapoda</taxon>
        <taxon>Insecta</taxon>
        <taxon>Pterygota</taxon>
        <taxon>Neoptera</taxon>
        <taxon>Endopterygota</taxon>
        <taxon>Lepidoptera</taxon>
        <taxon>Glossata</taxon>
        <taxon>Ditrysia</taxon>
        <taxon>Pyraloidea</taxon>
        <taxon>Pyralidae</taxon>
        <taxon>Galleriinae</taxon>
        <taxon>Galleria</taxon>
    </lineage>
</organism>
<name>A0A6J3BTI9_GALME</name>
<evidence type="ECO:0000256" key="18">
    <source>
        <dbReference type="SAM" id="SignalP"/>
    </source>
</evidence>
<dbReference type="KEGG" id="gmw:113513783"/>
<keyword evidence="10" id="KW-0492">Microsome</keyword>
<evidence type="ECO:0000256" key="11">
    <source>
        <dbReference type="ARBA" id="ARBA00023002"/>
    </source>
</evidence>
<dbReference type="PANTHER" id="PTHR24292:SF54">
    <property type="entry name" value="CYP9F3-RELATED"/>
    <property type="match status" value="1"/>
</dbReference>
<gene>
    <name evidence="20" type="primary">LOC113513783</name>
</gene>
<dbReference type="InterPro" id="IPR001128">
    <property type="entry name" value="Cyt_P450"/>
</dbReference>
<evidence type="ECO:0000256" key="15">
    <source>
        <dbReference type="ARBA" id="ARBA00047827"/>
    </source>
</evidence>
<keyword evidence="12 16" id="KW-0408">Iron</keyword>
<reference evidence="20" key="1">
    <citation type="submission" date="2025-08" db="UniProtKB">
        <authorList>
            <consortium name="RefSeq"/>
        </authorList>
    </citation>
    <scope>IDENTIFICATION</scope>
    <source>
        <tissue evidence="20">Whole larvae</tissue>
    </source>
</reference>
<evidence type="ECO:0000256" key="4">
    <source>
        <dbReference type="ARBA" id="ARBA00004406"/>
    </source>
</evidence>
<dbReference type="Proteomes" id="UP001652740">
    <property type="component" value="Unplaced"/>
</dbReference>
<proteinExistence type="inferred from homology"/>
<dbReference type="PROSITE" id="PS00086">
    <property type="entry name" value="CYTOCHROME_P450"/>
    <property type="match status" value="1"/>
</dbReference>
<dbReference type="InterPro" id="IPR050476">
    <property type="entry name" value="Insect_CytP450_Detox"/>
</dbReference>
<keyword evidence="9" id="KW-0256">Endoplasmic reticulum</keyword>
<evidence type="ECO:0000313" key="20">
    <source>
        <dbReference type="RefSeq" id="XP_031763050.2"/>
    </source>
</evidence>
<keyword evidence="7 16" id="KW-0349">Heme</keyword>
<protein>
    <recommendedName>
        <fullName evidence="6">unspecific monooxygenase</fullName>
        <ecNumber evidence="6">1.14.14.1</ecNumber>
    </recommendedName>
</protein>
<evidence type="ECO:0000256" key="12">
    <source>
        <dbReference type="ARBA" id="ARBA00023004"/>
    </source>
</evidence>